<dbReference type="InterPro" id="IPR015797">
    <property type="entry name" value="NUDIX_hydrolase-like_dom_sf"/>
</dbReference>
<evidence type="ECO:0000313" key="4">
    <source>
        <dbReference type="EMBL" id="OUS42160.1"/>
    </source>
</evidence>
<evidence type="ECO:0000313" key="3">
    <source>
        <dbReference type="EMBL" id="CEG01090.1"/>
    </source>
</evidence>
<organism evidence="3 5">
    <name type="scientific">Ostreococcus tauri</name>
    <name type="common">Marine green alga</name>
    <dbReference type="NCBI Taxonomy" id="70448"/>
    <lineage>
        <taxon>Eukaryota</taxon>
        <taxon>Viridiplantae</taxon>
        <taxon>Chlorophyta</taxon>
        <taxon>Mamiellophyceae</taxon>
        <taxon>Mamiellales</taxon>
        <taxon>Bathycoccaceae</taxon>
        <taxon>Ostreococcus</taxon>
    </lineage>
</organism>
<dbReference type="Gene3D" id="3.90.79.10">
    <property type="entry name" value="Nucleoside Triphosphate Pyrophosphohydrolase"/>
    <property type="match status" value="1"/>
</dbReference>
<sequence length="192" mass="21283">MEEETLAIVNEENDVVGEMGRRRTVASRALGRGAFAIVLRRNAALVTRRSMRKDVWPGALDAVTSGACQGRDGGAYATTMRRELREELGADASVGANVSELFTFPYEDKYMRVWGACFEVVLRNDAEVAFEDGEVEAGSASWEPLDELARSLEDGREEFTPIGKYVLRSYLAFKTTGALPPQTWSERHIEPS</sequence>
<dbReference type="EMBL" id="CAID01000002">
    <property type="protein sequence ID" value="CEG01090.1"/>
    <property type="molecule type" value="Genomic_DNA"/>
</dbReference>
<comment type="function">
    <text evidence="1">Catalyzes the 1,3-allylic rearrangement of the homoallylic substrate isopentenyl (IPP) to its highly electrophilic allylic isomer, dimethylallyl diphosphate (DMAPP).</text>
</comment>
<accession>A0A1Y5HY97</accession>
<dbReference type="InterPro" id="IPR000086">
    <property type="entry name" value="NUDIX_hydrolase_dom"/>
</dbReference>
<keyword evidence="3" id="KW-0378">Hydrolase</keyword>
<dbReference type="InParanoid" id="A0A090N4P9"/>
<name>A0A090N4P9_OSTTA</name>
<gene>
    <name evidence="4" type="ORF">BE221DRAFT_196455</name>
    <name evidence="3" type="ORF">OT_ostta02g03130</name>
</gene>
<accession>A0A454Y4K9</accession>
<keyword evidence="5" id="KW-1185">Reference proteome</keyword>
<reference evidence="3" key="2">
    <citation type="journal article" date="2014" name="BMC Genomics">
        <title>An improved genome of the model marine alga Ostreococcus tauri unfolds by assessing Illumina de novo assemblies.</title>
        <authorList>
            <person name="Blanc-Mathieu R."/>
            <person name="Verhelst B."/>
            <person name="Derelle E."/>
            <person name="Rombauts S."/>
            <person name="Bouget F.Y."/>
            <person name="Carre I."/>
            <person name="Chateau A."/>
            <person name="Eyre-Walker A."/>
            <person name="Grimsley N."/>
            <person name="Moreau H."/>
            <person name="Piegu B."/>
            <person name="Rivals E."/>
            <person name="Schackwitz W."/>
            <person name="Van de Peer Y."/>
            <person name="Piganeau G."/>
        </authorList>
    </citation>
    <scope>NUCLEOTIDE SEQUENCE</scope>
    <source>
        <strain evidence="3">RCC4221</strain>
    </source>
</reference>
<dbReference type="Pfam" id="PF00293">
    <property type="entry name" value="NUDIX"/>
    <property type="match status" value="1"/>
</dbReference>
<reference evidence="3 5" key="1">
    <citation type="journal article" date="2006" name="Proc. Natl. Acad. Sci. U.S.A.">
        <title>Genome analysis of the smallest free-living eukaryote Ostreococcus tauri unveils many unique features.</title>
        <authorList>
            <person name="Derelle E."/>
            <person name="Ferraz C."/>
            <person name="Rombauts S."/>
            <person name="Rouze P."/>
            <person name="Worden A.Z."/>
            <person name="Robbens S."/>
            <person name="Partensky F."/>
            <person name="Degroeve S."/>
            <person name="Echeynie S."/>
            <person name="Cooke R."/>
            <person name="Saeys Y."/>
            <person name="Wuyts J."/>
            <person name="Jabbari K."/>
            <person name="Bowler C."/>
            <person name="Panaud O."/>
            <person name="Piegu B."/>
            <person name="Ball S.G."/>
            <person name="Ral J.-P."/>
            <person name="Bouget F.-Y."/>
            <person name="Piganeau G."/>
            <person name="De Baets B."/>
            <person name="Picard A."/>
            <person name="Delseny M."/>
            <person name="Demaille J."/>
            <person name="Van de Peer Y."/>
            <person name="Moreau H."/>
        </authorList>
    </citation>
    <scope>NUCLEOTIDE SEQUENCE [LARGE SCALE GENOMIC DNA]</scope>
    <source>
        <strain evidence="3 5">OTTH0595</strain>
    </source>
</reference>
<dbReference type="PANTHER" id="PTHR10885">
    <property type="entry name" value="ISOPENTENYL-DIPHOSPHATE DELTA-ISOMERASE"/>
    <property type="match status" value="1"/>
</dbReference>
<dbReference type="AlphaFoldDB" id="A0A090N4P9"/>
<dbReference type="SUPFAM" id="SSF55811">
    <property type="entry name" value="Nudix"/>
    <property type="match status" value="1"/>
</dbReference>
<dbReference type="Proteomes" id="UP000009170">
    <property type="component" value="Unassembled WGS sequence"/>
</dbReference>
<evidence type="ECO:0000256" key="1">
    <source>
        <dbReference type="ARBA" id="ARBA00003951"/>
    </source>
</evidence>
<dbReference type="PANTHER" id="PTHR10885:SF0">
    <property type="entry name" value="ISOPENTENYL-DIPHOSPHATE DELTA-ISOMERASE"/>
    <property type="match status" value="1"/>
</dbReference>
<feature type="domain" description="Nudix hydrolase" evidence="2">
    <location>
        <begin position="29"/>
        <end position="165"/>
    </location>
</feature>
<evidence type="ECO:0000313" key="5">
    <source>
        <dbReference type="Proteomes" id="UP000009170"/>
    </source>
</evidence>
<dbReference type="GO" id="GO:0016787">
    <property type="term" value="F:hydrolase activity"/>
    <property type="evidence" value="ECO:0007669"/>
    <property type="project" value="UniProtKB-KW"/>
</dbReference>
<accession>A0A090N4P9</accession>
<protein>
    <submittedName>
        <fullName evidence="3 4">NUDIX hydrolase domain-like</fullName>
    </submittedName>
</protein>
<proteinExistence type="predicted"/>
<reference evidence="4" key="3">
    <citation type="submission" date="2017-04" db="EMBL/GenBank/DDBJ databases">
        <title>Population genomics of picophytoplankton unveils novel chromosome hypervariability.</title>
        <authorList>
            <consortium name="DOE Joint Genome Institute"/>
            <person name="Blanc-Mathieu R."/>
            <person name="Krasovec M."/>
            <person name="Hebrard M."/>
            <person name="Yau S."/>
            <person name="Desgranges E."/>
            <person name="Martin J."/>
            <person name="Schackwitz W."/>
            <person name="Kuo A."/>
            <person name="Salin G."/>
            <person name="Donnadieu C."/>
            <person name="Desdevises Y."/>
            <person name="Sanchez-Ferandin S."/>
            <person name="Moreau H."/>
            <person name="Rivals E."/>
            <person name="Grigoriev I.V."/>
            <person name="Grimsley N."/>
            <person name="Eyre-Walker A."/>
            <person name="Piganeau G."/>
        </authorList>
    </citation>
    <scope>NUCLEOTIDE SEQUENCE [LARGE SCALE GENOMIC DNA]</scope>
    <source>
        <strain evidence="4">RCC 1115</strain>
    </source>
</reference>
<dbReference type="EMBL" id="KZ155839">
    <property type="protein sequence ID" value="OUS42160.1"/>
    <property type="molecule type" value="Genomic_DNA"/>
</dbReference>
<dbReference type="Proteomes" id="UP000195557">
    <property type="component" value="Unassembled WGS sequence"/>
</dbReference>
<evidence type="ECO:0000259" key="2">
    <source>
        <dbReference type="PROSITE" id="PS51462"/>
    </source>
</evidence>
<dbReference type="PROSITE" id="PS51462">
    <property type="entry name" value="NUDIX"/>
    <property type="match status" value="1"/>
</dbReference>
<dbReference type="OrthoDB" id="510307at2759"/>